<organism evidence="2 3">
    <name type="scientific">Liparis tanakae</name>
    <name type="common">Tanaka's snailfish</name>
    <dbReference type="NCBI Taxonomy" id="230148"/>
    <lineage>
        <taxon>Eukaryota</taxon>
        <taxon>Metazoa</taxon>
        <taxon>Chordata</taxon>
        <taxon>Craniata</taxon>
        <taxon>Vertebrata</taxon>
        <taxon>Euteleostomi</taxon>
        <taxon>Actinopterygii</taxon>
        <taxon>Neopterygii</taxon>
        <taxon>Teleostei</taxon>
        <taxon>Neoteleostei</taxon>
        <taxon>Acanthomorphata</taxon>
        <taxon>Eupercaria</taxon>
        <taxon>Perciformes</taxon>
        <taxon>Cottioidei</taxon>
        <taxon>Cottales</taxon>
        <taxon>Liparidae</taxon>
        <taxon>Liparis</taxon>
    </lineage>
</organism>
<proteinExistence type="predicted"/>
<comment type="caution">
    <text evidence="2">The sequence shown here is derived from an EMBL/GenBank/DDBJ whole genome shotgun (WGS) entry which is preliminary data.</text>
</comment>
<evidence type="ECO:0000256" key="1">
    <source>
        <dbReference type="SAM" id="MobiDB-lite"/>
    </source>
</evidence>
<name>A0A4Z2JFA9_9TELE</name>
<sequence>MLQQSTRPREALAARRCCLSDCISTPSTFNHITQCHVQLDRNINYTDACVVALIDQASFVDFELEVNLWKETRLSGPLYYPTGDELITSRFPNGPTVPLLSCSSGSQLAWRSSPPLTSADPHRSPALSDVRQSGMLDAEGEPNGSRRPAELLCCKGAGRLPLNSTWLYRVISLSPPSWIIPENDIQIVQHQMTHKVSNKLVGKELGNIPAPPRDPQKLLLVLWCRQLGHRSRSSGLNRLGNRKEGSKGREETSQNSYTND</sequence>
<accession>A0A4Z2JFA9</accession>
<reference evidence="2 3" key="1">
    <citation type="submission" date="2019-03" db="EMBL/GenBank/DDBJ databases">
        <title>First draft genome of Liparis tanakae, snailfish: a comprehensive survey of snailfish specific genes.</title>
        <authorList>
            <person name="Kim W."/>
            <person name="Song I."/>
            <person name="Jeong J.-H."/>
            <person name="Kim D."/>
            <person name="Kim S."/>
            <person name="Ryu S."/>
            <person name="Song J.Y."/>
            <person name="Lee S.K."/>
        </authorList>
    </citation>
    <scope>NUCLEOTIDE SEQUENCE [LARGE SCALE GENOMIC DNA]</scope>
    <source>
        <tissue evidence="2">Muscle</tissue>
    </source>
</reference>
<dbReference type="Proteomes" id="UP000314294">
    <property type="component" value="Unassembled WGS sequence"/>
</dbReference>
<evidence type="ECO:0000313" key="2">
    <source>
        <dbReference type="EMBL" id="TNN88711.1"/>
    </source>
</evidence>
<feature type="region of interest" description="Disordered" evidence="1">
    <location>
        <begin position="234"/>
        <end position="260"/>
    </location>
</feature>
<protein>
    <submittedName>
        <fullName evidence="2">Uncharacterized protein</fullName>
    </submittedName>
</protein>
<gene>
    <name evidence="2" type="ORF">EYF80_001043</name>
</gene>
<dbReference type="AlphaFoldDB" id="A0A4Z2JFA9"/>
<keyword evidence="3" id="KW-1185">Reference proteome</keyword>
<dbReference type="EMBL" id="SRLO01000004">
    <property type="protein sequence ID" value="TNN88711.1"/>
    <property type="molecule type" value="Genomic_DNA"/>
</dbReference>
<feature type="compositionally biased region" description="Basic and acidic residues" evidence="1">
    <location>
        <begin position="241"/>
        <end position="252"/>
    </location>
</feature>
<evidence type="ECO:0000313" key="3">
    <source>
        <dbReference type="Proteomes" id="UP000314294"/>
    </source>
</evidence>